<dbReference type="AlphaFoldDB" id="A0A139X0X5"/>
<dbReference type="RefSeq" id="WP_017746033.1">
    <property type="nucleotide sequence ID" value="NZ_KQ976354.1"/>
</dbReference>
<organism evidence="2 3">
    <name type="scientific">Scytonema hofmannii PCC 7110</name>
    <dbReference type="NCBI Taxonomy" id="128403"/>
    <lineage>
        <taxon>Bacteria</taxon>
        <taxon>Bacillati</taxon>
        <taxon>Cyanobacteriota</taxon>
        <taxon>Cyanophyceae</taxon>
        <taxon>Nostocales</taxon>
        <taxon>Scytonemataceae</taxon>
        <taxon>Scytonema</taxon>
    </lineage>
</organism>
<evidence type="ECO:0000256" key="1">
    <source>
        <dbReference type="SAM" id="SignalP"/>
    </source>
</evidence>
<sequence length="183" mass="18981">MKKVLAILTSAVALGSAIFAAPANAVNQDVNVEITIQPTMYLRTFQNVKLQVTQGDLGAQDKDFNSTPDTDGNTLIDQTKPNITAGTNLSAVVKNVKELFAVWSNSSTGVNVTVTPVTKVLTNTVDGTAATLTSSTAVINTTGNPTLTKALVGGANLTFDLSQANQSGTYKGGVIRVEALAKP</sequence>
<dbReference type="Proteomes" id="UP000076925">
    <property type="component" value="Unassembled WGS sequence"/>
</dbReference>
<dbReference type="EMBL" id="ANNX02000042">
    <property type="protein sequence ID" value="KYC38344.1"/>
    <property type="molecule type" value="Genomic_DNA"/>
</dbReference>
<reference evidence="2 3" key="1">
    <citation type="journal article" date="2013" name="Genome Biol. Evol.">
        <title>Genomes of Stigonematalean cyanobacteria (subsection V) and the evolution of oxygenic photosynthesis from prokaryotes to plastids.</title>
        <authorList>
            <person name="Dagan T."/>
            <person name="Roettger M."/>
            <person name="Stucken K."/>
            <person name="Landan G."/>
            <person name="Koch R."/>
            <person name="Major P."/>
            <person name="Gould S.B."/>
            <person name="Goremykin V.V."/>
            <person name="Rippka R."/>
            <person name="Tandeau de Marsac N."/>
            <person name="Gugger M."/>
            <person name="Lockhart P.J."/>
            <person name="Allen J.F."/>
            <person name="Brune I."/>
            <person name="Maus I."/>
            <person name="Puhler A."/>
            <person name="Martin W.F."/>
        </authorList>
    </citation>
    <scope>NUCLEOTIDE SEQUENCE [LARGE SCALE GENOMIC DNA]</scope>
    <source>
        <strain evidence="2 3">PCC 7110</strain>
    </source>
</reference>
<evidence type="ECO:0000313" key="3">
    <source>
        <dbReference type="Proteomes" id="UP000076925"/>
    </source>
</evidence>
<accession>A0A139X0X5</accession>
<feature type="chain" id="PRO_5007300508" evidence="1">
    <location>
        <begin position="26"/>
        <end position="183"/>
    </location>
</feature>
<proteinExistence type="predicted"/>
<comment type="caution">
    <text evidence="2">The sequence shown here is derived from an EMBL/GenBank/DDBJ whole genome shotgun (WGS) entry which is preliminary data.</text>
</comment>
<gene>
    <name evidence="2" type="ORF">WA1_39130</name>
</gene>
<evidence type="ECO:0000313" key="2">
    <source>
        <dbReference type="EMBL" id="KYC38344.1"/>
    </source>
</evidence>
<name>A0A139X0X5_9CYAN</name>
<keyword evidence="3" id="KW-1185">Reference proteome</keyword>
<feature type="signal peptide" evidence="1">
    <location>
        <begin position="1"/>
        <end position="25"/>
    </location>
</feature>
<dbReference type="OrthoDB" id="514471at2"/>
<protein>
    <submittedName>
        <fullName evidence="2">Uncharacterized protein</fullName>
    </submittedName>
</protein>
<keyword evidence="1" id="KW-0732">Signal</keyword>